<dbReference type="EMBL" id="FUWH01000007">
    <property type="protein sequence ID" value="SJZ97531.1"/>
    <property type="molecule type" value="Genomic_DNA"/>
</dbReference>
<dbReference type="InterPro" id="IPR049331">
    <property type="entry name" value="Top1B_N_bact"/>
</dbReference>
<dbReference type="OrthoDB" id="9778962at2"/>
<reference evidence="9 10" key="1">
    <citation type="submission" date="2017-02" db="EMBL/GenBank/DDBJ databases">
        <authorList>
            <person name="Peterson S.W."/>
        </authorList>
    </citation>
    <scope>NUCLEOTIDE SEQUENCE [LARGE SCALE GENOMIC DNA]</scope>
    <source>
        <strain evidence="9 10">DSM 22335</strain>
    </source>
</reference>
<dbReference type="Gene3D" id="1.10.132.120">
    <property type="match status" value="1"/>
</dbReference>
<evidence type="ECO:0000256" key="4">
    <source>
        <dbReference type="ARBA" id="ARBA00023029"/>
    </source>
</evidence>
<dbReference type="Pfam" id="PF21338">
    <property type="entry name" value="Top1B_N_bact"/>
    <property type="match status" value="1"/>
</dbReference>
<dbReference type="InterPro" id="IPR013500">
    <property type="entry name" value="TopoI_cat_euk"/>
</dbReference>
<evidence type="ECO:0000259" key="7">
    <source>
        <dbReference type="Pfam" id="PF01028"/>
    </source>
</evidence>
<evidence type="ECO:0000259" key="8">
    <source>
        <dbReference type="Pfam" id="PF21338"/>
    </source>
</evidence>
<dbReference type="Gene3D" id="3.90.15.10">
    <property type="entry name" value="Topoisomerase I, Chain A, domain 3"/>
    <property type="match status" value="1"/>
</dbReference>
<keyword evidence="6 9" id="KW-0413">Isomerase</keyword>
<name>A0A1T4Q204_9BACT</name>
<dbReference type="GO" id="GO:0003677">
    <property type="term" value="F:DNA binding"/>
    <property type="evidence" value="ECO:0007669"/>
    <property type="project" value="UniProtKB-KW"/>
</dbReference>
<feature type="domain" description="DNA topoisomerase I catalytic core eukaryotic-type" evidence="7">
    <location>
        <begin position="106"/>
        <end position="310"/>
    </location>
</feature>
<dbReference type="InterPro" id="IPR001631">
    <property type="entry name" value="TopoI"/>
</dbReference>
<keyword evidence="5" id="KW-0238">DNA-binding</keyword>
<dbReference type="STRING" id="413434.SAMN04488132_10787"/>
<dbReference type="InterPro" id="IPR014711">
    <property type="entry name" value="TopoI_cat_a-hlx-sub_euk"/>
</dbReference>
<dbReference type="EC" id="5.6.2.1" evidence="3"/>
<dbReference type="InterPro" id="IPR035447">
    <property type="entry name" value="DNA_topo_I_N_sf"/>
</dbReference>
<dbReference type="Pfam" id="PF01028">
    <property type="entry name" value="Topoisom_I"/>
    <property type="match status" value="1"/>
</dbReference>
<sequence>MEKISIPHQKHLKLARDYYQAAKAAHLVYVTDRTPGIRRIKKGKGFSYHFNNTIIKAADELSRIRSLAIPPAWTEVWICRLDNGHIQATGYDARKRKQYRYHAQWNHLRNETKFHRMIEFGKALPAIRKQLEKDLALKDLCERKVLATVISLMERTYIRVGNSIYEKENGSFGLTTLHDEHVHISGNDIRFSFTGKTHIHHEVSIRNRKLAKIVKECRDIPGKELFQYYNDAGERKPIDSGSVNAYIKEITGEDFTAKDFRTWAGSLHALEAIGNLEQCEEEKGKKQQLTSVLEYVSSKLGNTKAVCRKYYIHPVLLKYFEPGKNTFPEIKNGQVQSGLNKQEQVLLHILENLQ</sequence>
<keyword evidence="10" id="KW-1185">Reference proteome</keyword>
<dbReference type="RefSeq" id="WP_078831864.1">
    <property type="nucleotide sequence ID" value="NZ_FUWH01000007.1"/>
</dbReference>
<comment type="similarity">
    <text evidence="2">Belongs to the type IB topoisomerase family.</text>
</comment>
<evidence type="ECO:0000313" key="10">
    <source>
        <dbReference type="Proteomes" id="UP000190888"/>
    </source>
</evidence>
<dbReference type="PRINTS" id="PR00416">
    <property type="entry name" value="EUTPISMRASEI"/>
</dbReference>
<organism evidence="9 10">
    <name type="scientific">Sediminibacterium ginsengisoli</name>
    <dbReference type="NCBI Taxonomy" id="413434"/>
    <lineage>
        <taxon>Bacteria</taxon>
        <taxon>Pseudomonadati</taxon>
        <taxon>Bacteroidota</taxon>
        <taxon>Chitinophagia</taxon>
        <taxon>Chitinophagales</taxon>
        <taxon>Chitinophagaceae</taxon>
        <taxon>Sediminibacterium</taxon>
    </lineage>
</organism>
<accession>A0A1T4Q204</accession>
<dbReference type="InterPro" id="IPR011010">
    <property type="entry name" value="DNA_brk_join_enz"/>
</dbReference>
<evidence type="ECO:0000256" key="2">
    <source>
        <dbReference type="ARBA" id="ARBA00006645"/>
    </source>
</evidence>
<evidence type="ECO:0000256" key="5">
    <source>
        <dbReference type="ARBA" id="ARBA00023125"/>
    </source>
</evidence>
<comment type="catalytic activity">
    <reaction evidence="1">
        <text>ATP-independent breakage of single-stranded DNA, followed by passage and rejoining.</text>
        <dbReference type="EC" id="5.6.2.1"/>
    </reaction>
</comment>
<evidence type="ECO:0000313" key="9">
    <source>
        <dbReference type="EMBL" id="SJZ97531.1"/>
    </source>
</evidence>
<protein>
    <recommendedName>
        <fullName evidence="3">DNA topoisomerase</fullName>
        <ecNumber evidence="3">5.6.2.1</ecNumber>
    </recommendedName>
</protein>
<keyword evidence="4" id="KW-0799">Topoisomerase</keyword>
<proteinExistence type="inferred from homology"/>
<dbReference type="GO" id="GO:0006265">
    <property type="term" value="P:DNA topological change"/>
    <property type="evidence" value="ECO:0007669"/>
    <property type="project" value="InterPro"/>
</dbReference>
<feature type="domain" description="DNA topoisomerase IB N-terminal" evidence="8">
    <location>
        <begin position="45"/>
        <end position="92"/>
    </location>
</feature>
<dbReference type="Proteomes" id="UP000190888">
    <property type="component" value="Unassembled WGS sequence"/>
</dbReference>
<evidence type="ECO:0000256" key="3">
    <source>
        <dbReference type="ARBA" id="ARBA00012891"/>
    </source>
</evidence>
<dbReference type="GO" id="GO:0003917">
    <property type="term" value="F:DNA topoisomerase type I (single strand cut, ATP-independent) activity"/>
    <property type="evidence" value="ECO:0007669"/>
    <property type="project" value="UniProtKB-EC"/>
</dbReference>
<dbReference type="SUPFAM" id="SSF55869">
    <property type="entry name" value="DNA topoisomerase I domain"/>
    <property type="match status" value="1"/>
</dbReference>
<dbReference type="AlphaFoldDB" id="A0A1T4Q204"/>
<dbReference type="Gene3D" id="3.30.66.10">
    <property type="entry name" value="DNA topoisomerase I domain"/>
    <property type="match status" value="1"/>
</dbReference>
<dbReference type="SUPFAM" id="SSF56349">
    <property type="entry name" value="DNA breaking-rejoining enzymes"/>
    <property type="match status" value="1"/>
</dbReference>
<evidence type="ECO:0000256" key="6">
    <source>
        <dbReference type="ARBA" id="ARBA00023235"/>
    </source>
</evidence>
<evidence type="ECO:0000256" key="1">
    <source>
        <dbReference type="ARBA" id="ARBA00000213"/>
    </source>
</evidence>
<dbReference type="PROSITE" id="PS52038">
    <property type="entry name" value="TOPO_IB_2"/>
    <property type="match status" value="1"/>
</dbReference>
<gene>
    <name evidence="9" type="ORF">SAMN04488132_10787</name>
</gene>